<reference evidence="15 16" key="1">
    <citation type="submission" date="2013-12" db="EMBL/GenBank/DDBJ databases">
        <authorList>
            <person name="Stott M."/>
        </authorList>
    </citation>
    <scope>NUCLEOTIDE SEQUENCE [LARGE SCALE GENOMIC DNA]</scope>
    <source>
        <strain evidence="15 16">K22</strain>
    </source>
</reference>
<feature type="transmembrane region" description="Helical" evidence="14">
    <location>
        <begin position="472"/>
        <end position="494"/>
    </location>
</feature>
<feature type="transmembrane region" description="Helical" evidence="14">
    <location>
        <begin position="187"/>
        <end position="208"/>
    </location>
</feature>
<feature type="transmembrane region" description="Helical" evidence="14">
    <location>
        <begin position="6"/>
        <end position="25"/>
    </location>
</feature>
<dbReference type="PANTHER" id="PTHR48086">
    <property type="entry name" value="SODIUM/PROLINE SYMPORTER-RELATED"/>
    <property type="match status" value="1"/>
</dbReference>
<reference evidence="15 16" key="2">
    <citation type="submission" date="2015-01" db="EMBL/GenBank/DDBJ databases">
        <title>Complete genome sequence of Pyrinomonas methylaliphatogenes type strain K22T.</title>
        <authorList>
            <person name="Lee K.C.Y."/>
            <person name="Power J.F."/>
            <person name="Dunfield P.F."/>
            <person name="Morgan X.C."/>
            <person name="Huttenhower C."/>
            <person name="Stott M.B."/>
        </authorList>
    </citation>
    <scope>NUCLEOTIDE SEQUENCE [LARGE SCALE GENOMIC DNA]</scope>
    <source>
        <strain evidence="15 16">K22</strain>
    </source>
</reference>
<name>A0A0B6WWT2_9BACT</name>
<keyword evidence="10 14" id="KW-0472">Membrane</keyword>
<keyword evidence="4" id="KW-1003">Cell membrane</keyword>
<evidence type="ECO:0000313" key="15">
    <source>
        <dbReference type="EMBL" id="CDM64754.1"/>
    </source>
</evidence>
<evidence type="ECO:0000256" key="9">
    <source>
        <dbReference type="ARBA" id="ARBA00023065"/>
    </source>
</evidence>
<keyword evidence="8" id="KW-0915">Sodium</keyword>
<dbReference type="GO" id="GO:0005298">
    <property type="term" value="F:proline:sodium symporter activity"/>
    <property type="evidence" value="ECO:0007669"/>
    <property type="project" value="TreeGrafter"/>
</dbReference>
<dbReference type="GO" id="GO:0015824">
    <property type="term" value="P:proline transport"/>
    <property type="evidence" value="ECO:0007669"/>
    <property type="project" value="TreeGrafter"/>
</dbReference>
<feature type="transmembrane region" description="Helical" evidence="14">
    <location>
        <begin position="386"/>
        <end position="408"/>
    </location>
</feature>
<evidence type="ECO:0000256" key="13">
    <source>
        <dbReference type="RuleBase" id="RU362091"/>
    </source>
</evidence>
<feature type="transmembrane region" description="Helical" evidence="14">
    <location>
        <begin position="414"/>
        <end position="435"/>
    </location>
</feature>
<dbReference type="InterPro" id="IPR050277">
    <property type="entry name" value="Sodium:Solute_Symporter"/>
</dbReference>
<keyword evidence="7 14" id="KW-1133">Transmembrane helix</keyword>
<dbReference type="PANTHER" id="PTHR48086:SF3">
    <property type="entry name" value="SODIUM_PROLINE SYMPORTER"/>
    <property type="match status" value="1"/>
</dbReference>
<dbReference type="Gene3D" id="1.20.1730.10">
    <property type="entry name" value="Sodium/glucose cotransporter"/>
    <property type="match status" value="1"/>
</dbReference>
<dbReference type="PROSITE" id="PS50283">
    <property type="entry name" value="NA_SOLUT_SYMP_3"/>
    <property type="match status" value="1"/>
</dbReference>
<feature type="transmembrane region" description="Helical" evidence="14">
    <location>
        <begin position="442"/>
        <end position="460"/>
    </location>
</feature>
<keyword evidence="16" id="KW-1185">Reference proteome</keyword>
<feature type="transmembrane region" description="Helical" evidence="14">
    <location>
        <begin position="157"/>
        <end position="175"/>
    </location>
</feature>
<evidence type="ECO:0000256" key="12">
    <source>
        <dbReference type="ARBA" id="ARBA00033708"/>
    </source>
</evidence>
<evidence type="ECO:0000256" key="2">
    <source>
        <dbReference type="ARBA" id="ARBA00006434"/>
    </source>
</evidence>
<dbReference type="AlphaFoldDB" id="A0A0B6WWT2"/>
<organism evidence="15 16">
    <name type="scientific">Pyrinomonas methylaliphatogenes</name>
    <dbReference type="NCBI Taxonomy" id="454194"/>
    <lineage>
        <taxon>Bacteria</taxon>
        <taxon>Pseudomonadati</taxon>
        <taxon>Acidobacteriota</taxon>
        <taxon>Blastocatellia</taxon>
        <taxon>Blastocatellales</taxon>
        <taxon>Pyrinomonadaceae</taxon>
        <taxon>Pyrinomonas</taxon>
    </lineage>
</organism>
<keyword evidence="5 14" id="KW-0812">Transmembrane</keyword>
<evidence type="ECO:0000313" key="16">
    <source>
        <dbReference type="Proteomes" id="UP000031518"/>
    </source>
</evidence>
<dbReference type="STRING" id="454194.PYK22_00749"/>
<gene>
    <name evidence="15" type="ORF">PYK22_00749</name>
</gene>
<evidence type="ECO:0000256" key="6">
    <source>
        <dbReference type="ARBA" id="ARBA00022847"/>
    </source>
</evidence>
<evidence type="ECO:0000256" key="7">
    <source>
        <dbReference type="ARBA" id="ARBA00022989"/>
    </source>
</evidence>
<feature type="transmembrane region" description="Helical" evidence="14">
    <location>
        <begin position="243"/>
        <end position="265"/>
    </location>
</feature>
<dbReference type="GO" id="GO:0015193">
    <property type="term" value="F:L-proline transmembrane transporter activity"/>
    <property type="evidence" value="ECO:0007669"/>
    <property type="project" value="TreeGrafter"/>
</dbReference>
<feature type="transmembrane region" description="Helical" evidence="14">
    <location>
        <begin position="332"/>
        <end position="365"/>
    </location>
</feature>
<dbReference type="OrthoDB" id="9789704at2"/>
<feature type="transmembrane region" description="Helical" evidence="14">
    <location>
        <begin position="45"/>
        <end position="72"/>
    </location>
</feature>
<evidence type="ECO:0000256" key="8">
    <source>
        <dbReference type="ARBA" id="ARBA00023053"/>
    </source>
</evidence>
<comment type="catalytic activity">
    <reaction evidence="12">
        <text>L-proline(in) + Na(+)(in) = L-proline(out) + Na(+)(out)</text>
        <dbReference type="Rhea" id="RHEA:28967"/>
        <dbReference type="ChEBI" id="CHEBI:29101"/>
        <dbReference type="ChEBI" id="CHEBI:60039"/>
    </reaction>
</comment>
<keyword evidence="9" id="KW-0406">Ion transport</keyword>
<feature type="transmembrane region" description="Helical" evidence="14">
    <location>
        <begin position="286"/>
        <end position="312"/>
    </location>
</feature>
<evidence type="ECO:0000256" key="10">
    <source>
        <dbReference type="ARBA" id="ARBA00023136"/>
    </source>
</evidence>
<feature type="transmembrane region" description="Helical" evidence="14">
    <location>
        <begin position="78"/>
        <end position="94"/>
    </location>
</feature>
<evidence type="ECO:0000256" key="4">
    <source>
        <dbReference type="ARBA" id="ARBA00022475"/>
    </source>
</evidence>
<protein>
    <submittedName>
        <fullName evidence="15">Na+/proline symporter</fullName>
    </submittedName>
</protein>
<comment type="similarity">
    <text evidence="2 13">Belongs to the sodium:solute symporter (SSF) (TC 2.A.21) family.</text>
</comment>
<feature type="transmembrane region" description="Helical" evidence="14">
    <location>
        <begin position="538"/>
        <end position="558"/>
    </location>
</feature>
<evidence type="ECO:0000256" key="11">
    <source>
        <dbReference type="ARBA" id="ARBA00023201"/>
    </source>
</evidence>
<dbReference type="InterPro" id="IPR038377">
    <property type="entry name" value="Na/Glc_symporter_sf"/>
</dbReference>
<comment type="subcellular location">
    <subcellularLocation>
        <location evidence="1">Cell membrane</location>
        <topology evidence="1">Multi-pass membrane protein</topology>
    </subcellularLocation>
</comment>
<dbReference type="Pfam" id="PF00474">
    <property type="entry name" value="SSF"/>
    <property type="match status" value="1"/>
</dbReference>
<keyword evidence="6" id="KW-0769">Symport</keyword>
<dbReference type="EMBL" id="CBXV010000003">
    <property type="protein sequence ID" value="CDM64754.1"/>
    <property type="molecule type" value="Genomic_DNA"/>
</dbReference>
<proteinExistence type="inferred from homology"/>
<evidence type="ECO:0000256" key="5">
    <source>
        <dbReference type="ARBA" id="ARBA00022692"/>
    </source>
</evidence>
<evidence type="ECO:0000256" key="3">
    <source>
        <dbReference type="ARBA" id="ARBA00022448"/>
    </source>
</evidence>
<sequence length="612" mass="66340">MKLSFIDQAIVVAYLAAIMGIGLAMKRRAARGMSAYFLGGRQLPWWALAMSGSSSYFDITGTMWIVSTFIVLGLKGMWVHWLWGFPITAFYLSYMGKWIRRSCVLTGAEWMYTRFGRGRAGDLARLSYTLFAVLTIAALLGYGAIGMGKFGAVFLPFSPFICAVLILGVTGLYVVVGGFHGIVRVEVLQTIVLSVGAIAFAVIGYGHFDAERFAARIPAGWISLRPAWRPDELQGVISGGTDYSLFGALVAVWVAKGLLLCLSGPEQLYDFQRFLAARDARDASKLGALWGAIHTVRWPFAMAIAVMAIMGVGDPTLDAMLKKDPETALPVIIGAMLPTGLVGFILAALLSGFLATFSSTVNGGAAYLVKDVYQRYIDPRADSRRLILISYLASSLLIVVGLTIAYFGASINAAFIWIFGTLAAGILPPNVLRWYWWRLNGWGYAAGVTSGMVLSLLQALRDASYDVQTPLYVSFPLIAAASAIVTIVVTLATAPTDEATLVDFYRKVQPAGAWGPVHKLVISSDPNFRRETSVAREALNTILALVAVTALYVGALYLVLHAHLSAILCFTIVSILCVALYFTWYKHLPLPEDSRASEEARFDAREPVAPAG</sequence>
<evidence type="ECO:0000256" key="1">
    <source>
        <dbReference type="ARBA" id="ARBA00004651"/>
    </source>
</evidence>
<feature type="transmembrane region" description="Helical" evidence="14">
    <location>
        <begin position="564"/>
        <end position="585"/>
    </location>
</feature>
<feature type="transmembrane region" description="Helical" evidence="14">
    <location>
        <begin position="126"/>
        <end position="145"/>
    </location>
</feature>
<accession>A0A0B6WWT2</accession>
<dbReference type="Proteomes" id="UP000031518">
    <property type="component" value="Unassembled WGS sequence"/>
</dbReference>
<evidence type="ECO:0000256" key="14">
    <source>
        <dbReference type="SAM" id="Phobius"/>
    </source>
</evidence>
<keyword evidence="11" id="KW-0739">Sodium transport</keyword>
<dbReference type="GO" id="GO:0005886">
    <property type="term" value="C:plasma membrane"/>
    <property type="evidence" value="ECO:0007669"/>
    <property type="project" value="UniProtKB-SubCell"/>
</dbReference>
<keyword evidence="3" id="KW-0813">Transport</keyword>
<dbReference type="InterPro" id="IPR001734">
    <property type="entry name" value="Na/solute_symporter"/>
</dbReference>